<keyword evidence="4 8" id="KW-0223">Dioxygenase</keyword>
<keyword evidence="6" id="KW-0408">Iron</keyword>
<evidence type="ECO:0000256" key="6">
    <source>
        <dbReference type="ARBA" id="ARBA00023004"/>
    </source>
</evidence>
<keyword evidence="3" id="KW-0479">Metal-binding</keyword>
<evidence type="ECO:0000259" key="7">
    <source>
        <dbReference type="Pfam" id="PF02668"/>
    </source>
</evidence>
<dbReference type="Proteomes" id="UP000235672">
    <property type="component" value="Unassembled WGS sequence"/>
</dbReference>
<dbReference type="PANTHER" id="PTHR30468:SF30">
    <property type="entry name" value="ALPHA-KETOGLUTARATE-DEPENDENT TAURINE DIOXYGENASE (AFU_ORTHOLOGUE AFUA_7G06030)"/>
    <property type="match status" value="1"/>
</dbReference>
<dbReference type="Pfam" id="PF02668">
    <property type="entry name" value="TauD"/>
    <property type="match status" value="1"/>
</dbReference>
<evidence type="ECO:0000313" key="8">
    <source>
        <dbReference type="EMBL" id="PMD22042.1"/>
    </source>
</evidence>
<name>A0A2J6Q701_9HELO</name>
<dbReference type="InterPro" id="IPR051323">
    <property type="entry name" value="AtsK-like"/>
</dbReference>
<dbReference type="STRING" id="1745343.A0A2J6Q701"/>
<evidence type="ECO:0000256" key="3">
    <source>
        <dbReference type="ARBA" id="ARBA00022723"/>
    </source>
</evidence>
<reference evidence="8 9" key="1">
    <citation type="submission" date="2016-05" db="EMBL/GenBank/DDBJ databases">
        <title>A degradative enzymes factory behind the ericoid mycorrhizal symbiosis.</title>
        <authorList>
            <consortium name="DOE Joint Genome Institute"/>
            <person name="Martino E."/>
            <person name="Morin E."/>
            <person name="Grelet G."/>
            <person name="Kuo A."/>
            <person name="Kohler A."/>
            <person name="Daghino S."/>
            <person name="Barry K."/>
            <person name="Choi C."/>
            <person name="Cichocki N."/>
            <person name="Clum A."/>
            <person name="Copeland A."/>
            <person name="Hainaut M."/>
            <person name="Haridas S."/>
            <person name="Labutti K."/>
            <person name="Lindquist E."/>
            <person name="Lipzen A."/>
            <person name="Khouja H.-R."/>
            <person name="Murat C."/>
            <person name="Ohm R."/>
            <person name="Olson A."/>
            <person name="Spatafora J."/>
            <person name="Veneault-Fourrey C."/>
            <person name="Henrissat B."/>
            <person name="Grigoriev I."/>
            <person name="Martin F."/>
            <person name="Perotto S."/>
        </authorList>
    </citation>
    <scope>NUCLEOTIDE SEQUENCE [LARGE SCALE GENOMIC DNA]</scope>
    <source>
        <strain evidence="8 9">UAMH 7357</strain>
    </source>
</reference>
<dbReference type="InterPro" id="IPR003819">
    <property type="entry name" value="TauD/TfdA-like"/>
</dbReference>
<evidence type="ECO:0000256" key="4">
    <source>
        <dbReference type="ARBA" id="ARBA00022964"/>
    </source>
</evidence>
<evidence type="ECO:0000313" key="9">
    <source>
        <dbReference type="Proteomes" id="UP000235672"/>
    </source>
</evidence>
<accession>A0A2J6Q701</accession>
<protein>
    <submittedName>
        <fullName evidence="8">Putative alpha-ketoglutarate-dependent sulfonate dioxygenase</fullName>
    </submittedName>
</protein>
<dbReference type="InterPro" id="IPR042098">
    <property type="entry name" value="TauD-like_sf"/>
</dbReference>
<dbReference type="EMBL" id="KZ613479">
    <property type="protein sequence ID" value="PMD22042.1"/>
    <property type="molecule type" value="Genomic_DNA"/>
</dbReference>
<dbReference type="GO" id="GO:0005737">
    <property type="term" value="C:cytoplasm"/>
    <property type="evidence" value="ECO:0007669"/>
    <property type="project" value="TreeGrafter"/>
</dbReference>
<dbReference type="OrthoDB" id="10257314at2759"/>
<comment type="cofactor">
    <cofactor evidence="1">
        <name>Fe(2+)</name>
        <dbReference type="ChEBI" id="CHEBI:29033"/>
    </cofactor>
</comment>
<keyword evidence="5" id="KW-0560">Oxidoreductase</keyword>
<dbReference type="SUPFAM" id="SSF51197">
    <property type="entry name" value="Clavaminate synthase-like"/>
    <property type="match status" value="1"/>
</dbReference>
<dbReference type="GO" id="GO:0046872">
    <property type="term" value="F:metal ion binding"/>
    <property type="evidence" value="ECO:0007669"/>
    <property type="project" value="UniProtKB-KW"/>
</dbReference>
<evidence type="ECO:0000256" key="2">
    <source>
        <dbReference type="ARBA" id="ARBA00005896"/>
    </source>
</evidence>
<gene>
    <name evidence="8" type="ORF">NA56DRAFT_110177</name>
</gene>
<dbReference type="PANTHER" id="PTHR30468">
    <property type="entry name" value="ALPHA-KETOGLUTARATE-DEPENDENT SULFONATE DIOXYGENASE"/>
    <property type="match status" value="1"/>
</dbReference>
<dbReference type="GO" id="GO:0016706">
    <property type="term" value="F:2-oxoglutarate-dependent dioxygenase activity"/>
    <property type="evidence" value="ECO:0007669"/>
    <property type="project" value="TreeGrafter"/>
</dbReference>
<organism evidence="8 9">
    <name type="scientific">Hyaloscypha hepaticicola</name>
    <dbReference type="NCBI Taxonomy" id="2082293"/>
    <lineage>
        <taxon>Eukaryota</taxon>
        <taxon>Fungi</taxon>
        <taxon>Dikarya</taxon>
        <taxon>Ascomycota</taxon>
        <taxon>Pezizomycotina</taxon>
        <taxon>Leotiomycetes</taxon>
        <taxon>Helotiales</taxon>
        <taxon>Hyaloscyphaceae</taxon>
        <taxon>Hyaloscypha</taxon>
    </lineage>
</organism>
<comment type="similarity">
    <text evidence="2">Belongs to the TfdA dioxygenase family.</text>
</comment>
<dbReference type="Gene3D" id="3.60.130.10">
    <property type="entry name" value="Clavaminate synthase-like"/>
    <property type="match status" value="1"/>
</dbReference>
<proteinExistence type="inferred from homology"/>
<dbReference type="FunFam" id="3.60.130.10:FF:000003">
    <property type="entry name" value="Alpha-ketoglutarate-dependent taurine dioxygenase"/>
    <property type="match status" value="1"/>
</dbReference>
<sequence>MAPSPTEPLDFEVPEPKVSYDINVPYNSGSEEYERRIRANSEFPEYLPVWEKGLWFEDFPIFEYHDPAIRADKTKPHLLTENVKIQSITPMMGSILIGVKLETLGQEAKDELALLICERKFVVLREQADFLHSGPQFQVDFMSYFGKLSRQPVTGAIKGFPQFHIIHRDGNEEEIKNFFKHKMTTTIWHHDVSHERQPPGYIMLGILACPDIGGDTVVADTAMAYQRLSPAFQDMINKLKVNHTSRHLIAHAKASKGTVRCNPIDSVHPMVRVHPVTGEKAIYYNAEFPDEVIGLKDQEAEVITKFLLDFIRMGHDFQARVHWEKNSVVMFDGRTTLHTGTVDYDTTKQTRHLFRLAAMTEVPISVEDWEKSQKEKKEIF</sequence>
<keyword evidence="9" id="KW-1185">Reference proteome</keyword>
<feature type="domain" description="TauD/TfdA-like" evidence="7">
    <location>
        <begin position="85"/>
        <end position="356"/>
    </location>
</feature>
<evidence type="ECO:0000256" key="1">
    <source>
        <dbReference type="ARBA" id="ARBA00001954"/>
    </source>
</evidence>
<evidence type="ECO:0000256" key="5">
    <source>
        <dbReference type="ARBA" id="ARBA00023002"/>
    </source>
</evidence>
<dbReference type="AlphaFoldDB" id="A0A2J6Q701"/>